<comment type="catalytic activity">
    <reaction evidence="11">
        <text>adenosine + H2O + H(+) = inosine + NH4(+)</text>
        <dbReference type="Rhea" id="RHEA:24408"/>
        <dbReference type="ChEBI" id="CHEBI:15377"/>
        <dbReference type="ChEBI" id="CHEBI:15378"/>
        <dbReference type="ChEBI" id="CHEBI:16335"/>
        <dbReference type="ChEBI" id="CHEBI:17596"/>
        <dbReference type="ChEBI" id="CHEBI:28938"/>
        <dbReference type="EC" id="3.5.4.4"/>
    </reaction>
</comment>
<dbReference type="Gene3D" id="3.20.20.140">
    <property type="entry name" value="Metal-dependent hydrolases"/>
    <property type="match status" value="2"/>
</dbReference>
<evidence type="ECO:0000256" key="2">
    <source>
        <dbReference type="ARBA" id="ARBA00004613"/>
    </source>
</evidence>
<evidence type="ECO:0000313" key="15">
    <source>
        <dbReference type="Proteomes" id="UP000044841"/>
    </source>
</evidence>
<comment type="similarity">
    <text evidence="3">Belongs to the metallo-dependent hydrolases superfamily. Adenosine and AMP deaminases family. ADGF subfamily.</text>
</comment>
<evidence type="ECO:0000259" key="13">
    <source>
        <dbReference type="Pfam" id="PF08451"/>
    </source>
</evidence>
<dbReference type="InterPro" id="IPR013659">
    <property type="entry name" value="A_deaminase_N"/>
</dbReference>
<dbReference type="InterPro" id="IPR001365">
    <property type="entry name" value="A_deaminase_dom"/>
</dbReference>
<dbReference type="GO" id="GO:0006154">
    <property type="term" value="P:adenosine catabolic process"/>
    <property type="evidence" value="ECO:0007669"/>
    <property type="project" value="InterPro"/>
</dbReference>
<dbReference type="GO" id="GO:0009168">
    <property type="term" value="P:purine ribonucleoside monophosphate biosynthetic process"/>
    <property type="evidence" value="ECO:0007669"/>
    <property type="project" value="InterPro"/>
</dbReference>
<evidence type="ECO:0000256" key="5">
    <source>
        <dbReference type="ARBA" id="ARBA00018099"/>
    </source>
</evidence>
<evidence type="ECO:0000256" key="7">
    <source>
        <dbReference type="ARBA" id="ARBA00022723"/>
    </source>
</evidence>
<evidence type="ECO:0000313" key="14">
    <source>
        <dbReference type="EMBL" id="CUA77019.1"/>
    </source>
</evidence>
<dbReference type="GO" id="GO:0004000">
    <property type="term" value="F:adenosine deaminase activity"/>
    <property type="evidence" value="ECO:0007669"/>
    <property type="project" value="InterPro"/>
</dbReference>
<dbReference type="Pfam" id="PF00962">
    <property type="entry name" value="A_deaminase"/>
    <property type="match status" value="2"/>
</dbReference>
<evidence type="ECO:0000256" key="11">
    <source>
        <dbReference type="ARBA" id="ARBA00047764"/>
    </source>
</evidence>
<comment type="subcellular location">
    <subcellularLocation>
        <location evidence="2">Secreted</location>
    </subcellularLocation>
</comment>
<keyword evidence="8" id="KW-0732">Signal</keyword>
<dbReference type="GO" id="GO:0046103">
    <property type="term" value="P:inosine biosynthetic process"/>
    <property type="evidence" value="ECO:0007669"/>
    <property type="project" value="TreeGrafter"/>
</dbReference>
<evidence type="ECO:0000256" key="1">
    <source>
        <dbReference type="ARBA" id="ARBA00001947"/>
    </source>
</evidence>
<dbReference type="PANTHER" id="PTHR11409:SF39">
    <property type="entry name" value="ADENOSINE DEAMINASE 2"/>
    <property type="match status" value="1"/>
</dbReference>
<comment type="cofactor">
    <cofactor evidence="1">
        <name>Zn(2+)</name>
        <dbReference type="ChEBI" id="CHEBI:29105"/>
    </cofactor>
</comment>
<keyword evidence="9" id="KW-0378">Hydrolase</keyword>
<dbReference type="InterPro" id="IPR006330">
    <property type="entry name" value="Ado/ade_deaminase"/>
</dbReference>
<reference evidence="14 15" key="1">
    <citation type="submission" date="2015-07" db="EMBL/GenBank/DDBJ databases">
        <authorList>
            <person name="Noorani M."/>
        </authorList>
    </citation>
    <scope>NUCLEOTIDE SEQUENCE [LARGE SCALE GENOMIC DNA]</scope>
    <source>
        <strain evidence="14">BBA 69670</strain>
    </source>
</reference>
<name>A0A0K6GF78_9AGAM</name>
<dbReference type="SMR" id="A0A0K6GF78"/>
<dbReference type="Proteomes" id="UP000044841">
    <property type="component" value="Unassembled WGS sequence"/>
</dbReference>
<organism evidence="14 15">
    <name type="scientific">Rhizoctonia solani</name>
    <dbReference type="NCBI Taxonomy" id="456999"/>
    <lineage>
        <taxon>Eukaryota</taxon>
        <taxon>Fungi</taxon>
        <taxon>Dikarya</taxon>
        <taxon>Basidiomycota</taxon>
        <taxon>Agaricomycotina</taxon>
        <taxon>Agaricomycetes</taxon>
        <taxon>Cantharellales</taxon>
        <taxon>Ceratobasidiaceae</taxon>
        <taxon>Rhizoctonia</taxon>
    </lineage>
</organism>
<protein>
    <recommendedName>
        <fullName evidence="5">Adenosine deaminase</fullName>
        <ecNumber evidence="4">3.5.4.4</ecNumber>
    </recommendedName>
</protein>
<dbReference type="SUPFAM" id="SSF51556">
    <property type="entry name" value="Metallo-dependent hydrolases"/>
    <property type="match status" value="2"/>
</dbReference>
<keyword evidence="6" id="KW-0964">Secreted</keyword>
<gene>
    <name evidence="14" type="ORF">RSOLAG22IIIB_06452</name>
</gene>
<feature type="domain" description="Adenosine deaminase" evidence="12">
    <location>
        <begin position="802"/>
        <end position="1071"/>
    </location>
</feature>
<dbReference type="NCBIfam" id="TIGR01431">
    <property type="entry name" value="adm_rel"/>
    <property type="match status" value="1"/>
</dbReference>
<keyword evidence="7" id="KW-0479">Metal-binding</keyword>
<dbReference type="GO" id="GO:0005615">
    <property type="term" value="C:extracellular space"/>
    <property type="evidence" value="ECO:0007669"/>
    <property type="project" value="InterPro"/>
</dbReference>
<dbReference type="Pfam" id="PF08451">
    <property type="entry name" value="A_deaminase_N"/>
    <property type="match status" value="1"/>
</dbReference>
<keyword evidence="15" id="KW-1185">Reference proteome</keyword>
<sequence length="1092" mass="121956">MKQLSFFSAGTSSKRPWVSTLIILLYAQSVGSVAIVRPRADRNSTLPTVEEYHQRRADLIAEERALRFDAGRIRNATAREIRAAEIVDVLRRHEEESVWRADPNKEPGMPFLWAKDTIAQTELFKLIKKMPKGGLLHAHLDAMCDASYLLKLALDYPIIHIQTTSTLNGSLPYPPPTFKPLTQGEVNQAANNALPTSQDYVPGSWVALHRARDGFPNELGGQDGFDRWIVSALTINAEEAYVQYNTTAKIWEKFGSTFAAGAGILRYEPIWRRYVDQLLVSQIEDGISYVEIRLSFDPSLPVISEDATRNLTNSQVVKLTIDAIDEVSRKMREQGRANDFTGARGIYTTGRYISYDAMVQALDDCLALKEEYPDFLVGFDMVNQEDAGHPLIYFLGALLNFRAEADKRGLDIPFIFHAGETLDDGGEVDSNLYDALLLGSKRVGHGFSLAKHPLLMQKYRENGIAVEVCPISNEILRLTRSVNTHPLPILLNNGVPVALSSDDPSVFHNPGLSFDFYQVMVASNITSILSLGQLARQSLETAFLVTLVFFQPARAALTSARDLLPRNDTLPSINEYLERRADLVAEERAIRFDAGVIGNATAKEMKAVEIVDALRRREQASVWYADPNKEPGMPFLWAKDTIAQTDLFKLIKKMPKGALLHAHSDAIVDAKYLFQLALDYPSIHLRTASGVNSSAQFPTPIFRPLSQTEASQYVNNSFPTSPNYVPNSWVSVQRFRDGFPNELGSKDGFDKWVISAMTISADDTYVQYNTTAKIWAKFTNTFLGLTRYEPIYRRYIDQLLVSQVEDGISYVEIRLGYSPSRTVISEDGTRDSTNSEVLDITQSIIDEVKARFQAQGRGSEFIGARIIYSATRSISVPEMVQQLDDCLELKAKYPELIAGFDMAGQEDPGHPLIFFAEALLDFRTKAEKRGLDIPFMFHAGETFDDGGEVDSNLYDAYLLGAKRIRHGYSLAKHPLLMQKYRENRIAVEVCPISNELLRLTRSANTHILPILLNNGVPVALSSDDPAVFQNPGLSFDFYQAIVASNITNILSLGKLARQSLEHSSLNKTAKDAALGIWEARWDSYIDEIVAAN</sequence>
<dbReference type="EMBL" id="CYGV01001756">
    <property type="protein sequence ID" value="CUA77019.1"/>
    <property type="molecule type" value="Genomic_DNA"/>
</dbReference>
<keyword evidence="10" id="KW-0862">Zinc</keyword>
<evidence type="ECO:0000256" key="4">
    <source>
        <dbReference type="ARBA" id="ARBA00012784"/>
    </source>
</evidence>
<dbReference type="FunFam" id="3.20.20.140:FF:000017">
    <property type="entry name" value="Adenosine deaminase 2"/>
    <property type="match status" value="2"/>
</dbReference>
<evidence type="ECO:0000256" key="6">
    <source>
        <dbReference type="ARBA" id="ARBA00022525"/>
    </source>
</evidence>
<proteinExistence type="inferred from homology"/>
<evidence type="ECO:0000256" key="10">
    <source>
        <dbReference type="ARBA" id="ARBA00022833"/>
    </source>
</evidence>
<evidence type="ECO:0000256" key="9">
    <source>
        <dbReference type="ARBA" id="ARBA00022801"/>
    </source>
</evidence>
<dbReference type="PROSITE" id="PS00485">
    <property type="entry name" value="A_DEAMINASE"/>
    <property type="match status" value="2"/>
</dbReference>
<dbReference type="EC" id="3.5.4.4" evidence="4"/>
<dbReference type="InterPro" id="IPR032466">
    <property type="entry name" value="Metal_Hydrolase"/>
</dbReference>
<evidence type="ECO:0000256" key="3">
    <source>
        <dbReference type="ARBA" id="ARBA00006083"/>
    </source>
</evidence>
<dbReference type="PANTHER" id="PTHR11409">
    <property type="entry name" value="ADENOSINE DEAMINASE"/>
    <property type="match status" value="1"/>
</dbReference>
<feature type="domain" description="Adenosine/AMP deaminase N-terminal" evidence="13">
    <location>
        <begin position="41"/>
        <end position="127"/>
    </location>
</feature>
<dbReference type="InterPro" id="IPR006650">
    <property type="entry name" value="A/AMP_deam_AS"/>
</dbReference>
<dbReference type="AlphaFoldDB" id="A0A0K6GF78"/>
<evidence type="ECO:0000256" key="8">
    <source>
        <dbReference type="ARBA" id="ARBA00022729"/>
    </source>
</evidence>
<evidence type="ECO:0000259" key="12">
    <source>
        <dbReference type="Pfam" id="PF00962"/>
    </source>
</evidence>
<dbReference type="GO" id="GO:0046872">
    <property type="term" value="F:metal ion binding"/>
    <property type="evidence" value="ECO:0007669"/>
    <property type="project" value="UniProtKB-KW"/>
</dbReference>
<feature type="domain" description="Adenosine deaminase" evidence="12">
    <location>
        <begin position="232"/>
        <end position="544"/>
    </location>
</feature>
<accession>A0A0K6GF78</accession>
<dbReference type="InterPro" id="IPR006331">
    <property type="entry name" value="ADGF"/>
</dbReference>